<dbReference type="EMBL" id="JAYDYQ010002688">
    <property type="protein sequence ID" value="KAK4477691.1"/>
    <property type="molecule type" value="Genomic_DNA"/>
</dbReference>
<dbReference type="InterPro" id="IPR025461">
    <property type="entry name" value="ABA4-like"/>
</dbReference>
<name>A0ABR0CKN9_9LAMI</name>
<dbReference type="PANTHER" id="PTHR34543">
    <property type="entry name" value="PROTEIN ABA DEFICIENT 4, CHLOROPLASTIC"/>
    <property type="match status" value="1"/>
</dbReference>
<organism evidence="3 4">
    <name type="scientific">Penstemon davidsonii</name>
    <dbReference type="NCBI Taxonomy" id="160366"/>
    <lineage>
        <taxon>Eukaryota</taxon>
        <taxon>Viridiplantae</taxon>
        <taxon>Streptophyta</taxon>
        <taxon>Embryophyta</taxon>
        <taxon>Tracheophyta</taxon>
        <taxon>Spermatophyta</taxon>
        <taxon>Magnoliopsida</taxon>
        <taxon>eudicotyledons</taxon>
        <taxon>Gunneridae</taxon>
        <taxon>Pentapetalae</taxon>
        <taxon>asterids</taxon>
        <taxon>lamiids</taxon>
        <taxon>Lamiales</taxon>
        <taxon>Plantaginaceae</taxon>
        <taxon>Cheloneae</taxon>
        <taxon>Penstemon</taxon>
    </lineage>
</organism>
<keyword evidence="1" id="KW-0812">Transmembrane</keyword>
<feature type="transmembrane region" description="Helical" evidence="1">
    <location>
        <begin position="175"/>
        <end position="194"/>
    </location>
</feature>
<reference evidence="3 4" key="1">
    <citation type="journal article" date="2023" name="bioRxiv">
        <title>Genome report: Whole genome sequence and annotation of Penstemon davidsonii.</title>
        <authorList>
            <person name="Ostevik K.L."/>
            <person name="Alabady M."/>
            <person name="Zhang M."/>
            <person name="Rausher M.D."/>
        </authorList>
    </citation>
    <scope>NUCLEOTIDE SEQUENCE [LARGE SCALE GENOMIC DNA]</scope>
    <source>
        <strain evidence="3">DNT005</strain>
        <tissue evidence="3">Whole leaf</tissue>
    </source>
</reference>
<evidence type="ECO:0000256" key="1">
    <source>
        <dbReference type="SAM" id="Phobius"/>
    </source>
</evidence>
<evidence type="ECO:0000313" key="3">
    <source>
        <dbReference type="EMBL" id="KAK4477691.1"/>
    </source>
</evidence>
<gene>
    <name evidence="3" type="ORF">RD792_016938</name>
</gene>
<feature type="transmembrane region" description="Helical" evidence="1">
    <location>
        <begin position="206"/>
        <end position="224"/>
    </location>
</feature>
<feature type="transmembrane region" description="Helical" evidence="1">
    <location>
        <begin position="284"/>
        <end position="305"/>
    </location>
</feature>
<evidence type="ECO:0000313" key="4">
    <source>
        <dbReference type="Proteomes" id="UP001291926"/>
    </source>
</evidence>
<dbReference type="PANTHER" id="PTHR34543:SF1">
    <property type="entry name" value="PROTEIN ABA DEFICIENT 4, CHLOROPLASTIC"/>
    <property type="match status" value="1"/>
</dbReference>
<proteinExistence type="predicted"/>
<dbReference type="InterPro" id="IPR022742">
    <property type="entry name" value="Hydrolase_4"/>
</dbReference>
<evidence type="ECO:0000259" key="2">
    <source>
        <dbReference type="Pfam" id="PF12146"/>
    </source>
</evidence>
<dbReference type="Pfam" id="PF14108">
    <property type="entry name" value="ABA4-like"/>
    <property type="match status" value="1"/>
</dbReference>
<protein>
    <recommendedName>
        <fullName evidence="2">Serine aminopeptidase S33 domain-containing protein</fullName>
    </recommendedName>
</protein>
<keyword evidence="1" id="KW-1133">Transmembrane helix</keyword>
<keyword evidence="4" id="KW-1185">Reference proteome</keyword>
<keyword evidence="1" id="KW-0472">Membrane</keyword>
<feature type="domain" description="Serine aminopeptidase S33" evidence="2">
    <location>
        <begin position="2"/>
        <end position="112"/>
    </location>
</feature>
<comment type="caution">
    <text evidence="3">The sequence shown here is derived from an EMBL/GenBank/DDBJ whole genome shotgun (WGS) entry which is preliminary data.</text>
</comment>
<dbReference type="SUPFAM" id="SSF53474">
    <property type="entry name" value="alpha/beta-Hydrolases"/>
    <property type="match status" value="1"/>
</dbReference>
<dbReference type="Pfam" id="PF12146">
    <property type="entry name" value="Hydrolase_4"/>
    <property type="match status" value="1"/>
</dbReference>
<feature type="transmembrane region" description="Helical" evidence="1">
    <location>
        <begin position="245"/>
        <end position="264"/>
    </location>
</feature>
<dbReference type="Proteomes" id="UP001291926">
    <property type="component" value="Unassembled WGS sequence"/>
</dbReference>
<accession>A0ABR0CKN9</accession>
<sequence length="321" mass="35693">MAKLLPKRKLVPQTDLAELAFRDLKKREQAAYNVICYKDNPRLGTALELLKTTQEIEQNLEKVSLPLLILHGKDDKVTDPSVSKALYEKASSTDKKLNLYDGAYHSLLEGEPDETILQEMKRSISTGGVFFEDQEPSTSQIPVEISNAGNPPRLGFIPFFSSPAGLPCSQIASSAFTLGTVAVLPFYTLMIVAPKAEFTKKILKSSIPYIVLGSLYAYLLYLSWTPDTIRIIFASKYLLPELPGMAKMFSSEMTLASAWIHLLVVDLFAARQVYYDGLQENIETRHSVCLCLLSCPVGILAHFITKAAITRSREKTENGIH</sequence>
<dbReference type="Gene3D" id="3.40.50.1820">
    <property type="entry name" value="alpha/beta hydrolase"/>
    <property type="match status" value="1"/>
</dbReference>
<dbReference type="InterPro" id="IPR029058">
    <property type="entry name" value="AB_hydrolase_fold"/>
</dbReference>